<dbReference type="InterPro" id="IPR002110">
    <property type="entry name" value="Ankyrin_rpt"/>
</dbReference>
<sequence length="670" mass="77762">MMSTSNKVPNKSGESVIGESDDCELKHVDDFNQKQLQNLKKVRVKTGWTNWFKKGRHRHLDKLYPLISDWRGPVPNLRDIFPKKKIEFLLKESINYMGKKVHDKRGQLFIEFVARSGYKDMGSDINIVGKLSLRRSTPLHHVAELLGDRGRDVARELFTIYDRFFVNYIDKSGLTHFHVACRYGFDDIVEKFLEHRQDPNCLDNLKGDSPLILALKYGHVRVAEMLLRNCADPSLANFNKYTPLHVACLVLNDNDDFIKKFFFINDVNRQTVLIDAQDKWGRTPLHTAVSRNSVKLVEFLLRRGANPNISDVDGLTPLHIICQTKCSDDLAKMFFEIIDEIHQTVQVDARDRSVSTPLCHAVSFGHKTMVELLLRRGADPHLTDDFGLTPVSFCLEEGTEDLVKLFFQVNDELNRHLQITDAWNETLMSSPLRSAVQNLRPIVFDVLLVHGADLSKFVFPPASDLVLCLNNLLRRREEWPYSINFKLELASGLLSFVDSLDKREYELKRKDALTIMRLFSYYGLFKKSADVEKCWFDVEEFKSRAKELMIKPSLSLYDLIRLKPEEAAKQLTNLDYFEFARSKKLLKLPEKYHEACAVHLCEKLSRRFFHCWALTSYMKLTRNRLPLECCELIIDESLTNRDLYNTCLAALMQSSWWTYMVMKHFDLAEI</sequence>
<proteinExistence type="predicted"/>
<reference evidence="4 5" key="1">
    <citation type="journal article" date="2024" name="bioRxiv">
        <title>A reference genome for Trichogramma kaykai: A tiny desert-dwelling parasitoid wasp with competing sex-ratio distorters.</title>
        <authorList>
            <person name="Culotta J."/>
            <person name="Lindsey A.R."/>
        </authorList>
    </citation>
    <scope>NUCLEOTIDE SEQUENCE [LARGE SCALE GENOMIC DNA]</scope>
    <source>
        <strain evidence="4 5">KSX58</strain>
    </source>
</reference>
<dbReference type="Gene3D" id="1.25.40.20">
    <property type="entry name" value="Ankyrin repeat-containing domain"/>
    <property type="match status" value="3"/>
</dbReference>
<dbReference type="Pfam" id="PF12796">
    <property type="entry name" value="Ank_2"/>
    <property type="match status" value="1"/>
</dbReference>
<feature type="repeat" description="ANK" evidence="3">
    <location>
        <begin position="353"/>
        <end position="385"/>
    </location>
</feature>
<evidence type="ECO:0000256" key="2">
    <source>
        <dbReference type="ARBA" id="ARBA00023043"/>
    </source>
</evidence>
<evidence type="ECO:0000313" key="5">
    <source>
        <dbReference type="Proteomes" id="UP001627154"/>
    </source>
</evidence>
<accession>A0ABD2WEV0</accession>
<dbReference type="AlphaFoldDB" id="A0ABD2WEV0"/>
<dbReference type="EMBL" id="JBJJXI010000111">
    <property type="protein sequence ID" value="KAL3391394.1"/>
    <property type="molecule type" value="Genomic_DNA"/>
</dbReference>
<comment type="caution">
    <text evidence="4">The sequence shown here is derived from an EMBL/GenBank/DDBJ whole genome shotgun (WGS) entry which is preliminary data.</text>
</comment>
<dbReference type="PRINTS" id="PR01415">
    <property type="entry name" value="ANKYRIN"/>
</dbReference>
<name>A0ABD2WEV0_9HYME</name>
<feature type="repeat" description="ANK" evidence="3">
    <location>
        <begin position="206"/>
        <end position="238"/>
    </location>
</feature>
<dbReference type="Proteomes" id="UP001627154">
    <property type="component" value="Unassembled WGS sequence"/>
</dbReference>
<gene>
    <name evidence="4" type="ORF">TKK_014102</name>
</gene>
<dbReference type="PANTHER" id="PTHR24198:SF165">
    <property type="entry name" value="ANKYRIN REPEAT-CONTAINING PROTEIN-RELATED"/>
    <property type="match status" value="1"/>
</dbReference>
<feature type="repeat" description="ANK" evidence="3">
    <location>
        <begin position="172"/>
        <end position="204"/>
    </location>
</feature>
<evidence type="ECO:0000256" key="3">
    <source>
        <dbReference type="PROSITE-ProRule" id="PRU00023"/>
    </source>
</evidence>
<dbReference type="Pfam" id="PF13857">
    <property type="entry name" value="Ank_5"/>
    <property type="match status" value="2"/>
</dbReference>
<keyword evidence="2 3" id="KW-0040">ANK repeat</keyword>
<keyword evidence="1" id="KW-0677">Repeat</keyword>
<dbReference type="InterPro" id="IPR036770">
    <property type="entry name" value="Ankyrin_rpt-contain_sf"/>
</dbReference>
<dbReference type="PROSITE" id="PS50088">
    <property type="entry name" value="ANK_REPEAT"/>
    <property type="match status" value="4"/>
</dbReference>
<evidence type="ECO:0000313" key="4">
    <source>
        <dbReference type="EMBL" id="KAL3391394.1"/>
    </source>
</evidence>
<organism evidence="4 5">
    <name type="scientific">Trichogramma kaykai</name>
    <dbReference type="NCBI Taxonomy" id="54128"/>
    <lineage>
        <taxon>Eukaryota</taxon>
        <taxon>Metazoa</taxon>
        <taxon>Ecdysozoa</taxon>
        <taxon>Arthropoda</taxon>
        <taxon>Hexapoda</taxon>
        <taxon>Insecta</taxon>
        <taxon>Pterygota</taxon>
        <taxon>Neoptera</taxon>
        <taxon>Endopterygota</taxon>
        <taxon>Hymenoptera</taxon>
        <taxon>Apocrita</taxon>
        <taxon>Proctotrupomorpha</taxon>
        <taxon>Chalcidoidea</taxon>
        <taxon>Trichogrammatidae</taxon>
        <taxon>Trichogramma</taxon>
    </lineage>
</organism>
<evidence type="ECO:0000256" key="1">
    <source>
        <dbReference type="ARBA" id="ARBA00022737"/>
    </source>
</evidence>
<dbReference type="PANTHER" id="PTHR24198">
    <property type="entry name" value="ANKYRIN REPEAT AND PROTEIN KINASE DOMAIN-CONTAINING PROTEIN"/>
    <property type="match status" value="1"/>
</dbReference>
<feature type="repeat" description="ANK" evidence="3">
    <location>
        <begin position="280"/>
        <end position="312"/>
    </location>
</feature>
<dbReference type="PROSITE" id="PS50297">
    <property type="entry name" value="ANK_REP_REGION"/>
    <property type="match status" value="3"/>
</dbReference>
<keyword evidence="5" id="KW-1185">Reference proteome</keyword>
<dbReference type="SUPFAM" id="SSF48403">
    <property type="entry name" value="Ankyrin repeat"/>
    <property type="match status" value="1"/>
</dbReference>
<dbReference type="SMART" id="SM00248">
    <property type="entry name" value="ANK"/>
    <property type="match status" value="8"/>
</dbReference>
<protein>
    <submittedName>
        <fullName evidence="4">Uncharacterized protein</fullName>
    </submittedName>
</protein>